<evidence type="ECO:0000313" key="6">
    <source>
        <dbReference type="Proteomes" id="UP001318860"/>
    </source>
</evidence>
<dbReference type="InterPro" id="IPR045051">
    <property type="entry name" value="SBT"/>
</dbReference>
<organism evidence="5 6">
    <name type="scientific">Rehmannia glutinosa</name>
    <name type="common">Chinese foxglove</name>
    <dbReference type="NCBI Taxonomy" id="99300"/>
    <lineage>
        <taxon>Eukaryota</taxon>
        <taxon>Viridiplantae</taxon>
        <taxon>Streptophyta</taxon>
        <taxon>Embryophyta</taxon>
        <taxon>Tracheophyta</taxon>
        <taxon>Spermatophyta</taxon>
        <taxon>Magnoliopsida</taxon>
        <taxon>eudicotyledons</taxon>
        <taxon>Gunneridae</taxon>
        <taxon>Pentapetalae</taxon>
        <taxon>asterids</taxon>
        <taxon>lamiids</taxon>
        <taxon>Lamiales</taxon>
        <taxon>Orobanchaceae</taxon>
        <taxon>Rehmannieae</taxon>
        <taxon>Rehmannia</taxon>
    </lineage>
</organism>
<proteinExistence type="inferred from homology"/>
<dbReference type="Gene3D" id="3.50.30.30">
    <property type="match status" value="1"/>
</dbReference>
<reference evidence="5 6" key="1">
    <citation type="journal article" date="2021" name="Comput. Struct. Biotechnol. J.">
        <title>De novo genome assembly of the potent medicinal plant Rehmannia glutinosa using nanopore technology.</title>
        <authorList>
            <person name="Ma L."/>
            <person name="Dong C."/>
            <person name="Song C."/>
            <person name="Wang X."/>
            <person name="Zheng X."/>
            <person name="Niu Y."/>
            <person name="Chen S."/>
            <person name="Feng W."/>
        </authorList>
    </citation>
    <scope>NUCLEOTIDE SEQUENCE [LARGE SCALE GENOMIC DNA]</scope>
    <source>
        <strain evidence="5">DH-2019</strain>
    </source>
</reference>
<sequence length="225" mass="23651">MILANDAVGGYNVIADTHVIPAAHVSHAAGQKIIAYVNSTSTPTTTIVFKGTIIGTKNAPMVASFSSRGPSLATIGILKPDIIDPGVSILAVWHMSVDNKTNGKTNANFNMASGTSISCPHLSGIATLVKSAHPDWSPAAIKSTLMTSTNQINLNSSLIDDERLLSVDVFAIGAGHVNPPNALDPGLVYDITPDYIAYLCGLGYTEKEIAVITRRAMGLVYPKHN</sequence>
<evidence type="ECO:0000256" key="1">
    <source>
        <dbReference type="ARBA" id="ARBA00011073"/>
    </source>
</evidence>
<accession>A0ABR0VSM1</accession>
<gene>
    <name evidence="5" type="ORF">DH2020_028569</name>
</gene>
<comment type="caution">
    <text evidence="3">Lacks conserved residue(s) required for the propagation of feature annotation.</text>
</comment>
<feature type="domain" description="Peptidase S8/S53" evidence="4">
    <location>
        <begin position="42"/>
        <end position="150"/>
    </location>
</feature>
<dbReference type="PANTHER" id="PTHR10795">
    <property type="entry name" value="PROPROTEIN CONVERTASE SUBTILISIN/KEXIN"/>
    <property type="match status" value="1"/>
</dbReference>
<evidence type="ECO:0000256" key="3">
    <source>
        <dbReference type="PROSITE-ProRule" id="PRU01240"/>
    </source>
</evidence>
<evidence type="ECO:0000259" key="4">
    <source>
        <dbReference type="Pfam" id="PF00082"/>
    </source>
</evidence>
<evidence type="ECO:0000256" key="2">
    <source>
        <dbReference type="ARBA" id="ARBA00022729"/>
    </source>
</evidence>
<dbReference type="Pfam" id="PF00082">
    <property type="entry name" value="Peptidase_S8"/>
    <property type="match status" value="1"/>
</dbReference>
<comment type="caution">
    <text evidence="5">The sequence shown here is derived from an EMBL/GenBank/DDBJ whole genome shotgun (WGS) entry which is preliminary data.</text>
</comment>
<name>A0ABR0VSM1_REHGL</name>
<dbReference type="EMBL" id="JABTTQ020000822">
    <property type="protein sequence ID" value="KAK6137643.1"/>
    <property type="molecule type" value="Genomic_DNA"/>
</dbReference>
<dbReference type="PROSITE" id="PS51892">
    <property type="entry name" value="SUBTILASE"/>
    <property type="match status" value="1"/>
</dbReference>
<keyword evidence="2" id="KW-0732">Signal</keyword>
<keyword evidence="6" id="KW-1185">Reference proteome</keyword>
<protein>
    <recommendedName>
        <fullName evidence="4">Peptidase S8/S53 domain-containing protein</fullName>
    </recommendedName>
</protein>
<dbReference type="Gene3D" id="3.40.50.200">
    <property type="entry name" value="Peptidase S8/S53 domain"/>
    <property type="match status" value="1"/>
</dbReference>
<dbReference type="SUPFAM" id="SSF52743">
    <property type="entry name" value="Subtilisin-like"/>
    <property type="match status" value="1"/>
</dbReference>
<evidence type="ECO:0000313" key="5">
    <source>
        <dbReference type="EMBL" id="KAK6137643.1"/>
    </source>
</evidence>
<comment type="similarity">
    <text evidence="1 3">Belongs to the peptidase S8 family.</text>
</comment>
<dbReference type="InterPro" id="IPR000209">
    <property type="entry name" value="Peptidase_S8/S53_dom"/>
</dbReference>
<dbReference type="Proteomes" id="UP001318860">
    <property type="component" value="Unassembled WGS sequence"/>
</dbReference>
<dbReference type="InterPro" id="IPR036852">
    <property type="entry name" value="Peptidase_S8/S53_dom_sf"/>
</dbReference>